<sequence length="687" mass="75137">MAGASAGVWDCHVALLLVTALGLGQRLHPKPGLSSLGYSYDCGVKGLQLRVLPQSGQMVRFKVVDEFGNQFEVNNCSACYHWVSTKPQAPAVFSAGYKGCHMLEKDGRSHLTVFIEAVGPDGRVDATRDVTLICPKPGHAWTPASRPEPPVGFSLPTPQARPLRPIPEHGFVRATPALPSLEPGPTTHPTQAQPQWGTLEHGGVDKPPYPGMRLTPGRCQVSSRPIPCGVRSSEEACLRAGCCYDNSREVPCYYGNTATVQCFRNGHFVLVVSRETALAHGITLANIHMAYAPTSCSPAQKTGSFVVFRFPFSHCGTTVQVAGNQLIYENQLVSDIEAQTGPQGSITRDGTFRLHVRCVFNTSDFLPLQASIFLPPSPAPVTQSGPLQLQLRIAKDESFRSYYEEGDYPLVRLLRQPVPVEVRLLERTDPSLVLLLHQCWATPGANPFQQPQWLLLSDGCPFDGDSYRTRLVAVDEAELSFPSHYQRFTVATFALLDPGSQRPLRGWVYFFCSVSACSPSELETCRTVCSSGPARQRRSYAPHSKAARPQNLVSSPGPVGFEDSSRQEPPPGPTGFPRNANPGPLLWVVLLLVAVALVLGVGVFVRLSRAQHRNSRKAMAARRAGIPEKTRHVKAESRKTLAESEQHQTRPRPGWQSSPSALMLAATVFGRHELREEAEVLKSGQWP</sequence>
<dbReference type="InterPro" id="IPR051148">
    <property type="entry name" value="Zona_Pellucida_Domain_gp"/>
</dbReference>
<evidence type="ECO:0000256" key="16">
    <source>
        <dbReference type="SAM" id="Phobius"/>
    </source>
</evidence>
<protein>
    <submittedName>
        <fullName evidence="21">Zona pellucida sperm-binding protein 1</fullName>
    </submittedName>
</protein>
<evidence type="ECO:0000256" key="7">
    <source>
        <dbReference type="ARBA" id="ARBA00022729"/>
    </source>
</evidence>
<keyword evidence="9 16" id="KW-0472">Membrane</keyword>
<dbReference type="PROSITE" id="PS51448">
    <property type="entry name" value="P_TREFOIL_2"/>
    <property type="match status" value="1"/>
</dbReference>
<comment type="caution">
    <text evidence="14">Lacks conserved residue(s) required for the propagation of feature annotation.</text>
</comment>
<dbReference type="GO" id="GO:0060468">
    <property type="term" value="P:prevention of polyspermy"/>
    <property type="evidence" value="ECO:0007669"/>
    <property type="project" value="TreeGrafter"/>
</dbReference>
<feature type="domain" description="ZP" evidence="18">
    <location>
        <begin position="261"/>
        <end position="532"/>
    </location>
</feature>
<dbReference type="Pfam" id="PF22821">
    <property type="entry name" value="ZP1_ZP4_Ig-like"/>
    <property type="match status" value="1"/>
</dbReference>
<evidence type="ECO:0000256" key="12">
    <source>
        <dbReference type="ARBA" id="ARBA00023279"/>
    </source>
</evidence>
<dbReference type="Proteomes" id="UP000245340">
    <property type="component" value="Unplaced"/>
</dbReference>
<dbReference type="CDD" id="cd00111">
    <property type="entry name" value="Trefoil"/>
    <property type="match status" value="1"/>
</dbReference>
<keyword evidence="3" id="KW-0964">Secreted</keyword>
<keyword evidence="6 16" id="KW-0812">Transmembrane</keyword>
<dbReference type="PANTHER" id="PTHR23343">
    <property type="entry name" value="ZONA PELLUCIDA SPERM-BINDING PROTEIN"/>
    <property type="match status" value="1"/>
</dbReference>
<dbReference type="GO" id="GO:0005886">
    <property type="term" value="C:plasma membrane"/>
    <property type="evidence" value="ECO:0007669"/>
    <property type="project" value="UniProtKB-SubCell"/>
</dbReference>
<keyword evidence="12" id="KW-0278">Fertilization</keyword>
<dbReference type="GO" id="GO:0035804">
    <property type="term" value="F:structural constituent of egg coat"/>
    <property type="evidence" value="ECO:0007669"/>
    <property type="project" value="TreeGrafter"/>
</dbReference>
<organism evidence="20 21">
    <name type="scientific">Odobenus rosmarus divergens</name>
    <name type="common">Pacific walrus</name>
    <dbReference type="NCBI Taxonomy" id="9708"/>
    <lineage>
        <taxon>Eukaryota</taxon>
        <taxon>Metazoa</taxon>
        <taxon>Chordata</taxon>
        <taxon>Craniata</taxon>
        <taxon>Vertebrata</taxon>
        <taxon>Euteleostomi</taxon>
        <taxon>Mammalia</taxon>
        <taxon>Eutheria</taxon>
        <taxon>Laurasiatheria</taxon>
        <taxon>Carnivora</taxon>
        <taxon>Caniformia</taxon>
        <taxon>Pinnipedia</taxon>
        <taxon>Odobenidae</taxon>
        <taxon>Odobenus</taxon>
    </lineage>
</organism>
<evidence type="ECO:0000259" key="18">
    <source>
        <dbReference type="PROSITE" id="PS51034"/>
    </source>
</evidence>
<evidence type="ECO:0000256" key="6">
    <source>
        <dbReference type="ARBA" id="ARBA00022692"/>
    </source>
</evidence>
<feature type="compositionally biased region" description="Polar residues" evidence="15">
    <location>
        <begin position="187"/>
        <end position="196"/>
    </location>
</feature>
<evidence type="ECO:0000256" key="1">
    <source>
        <dbReference type="ARBA" id="ARBA00004251"/>
    </source>
</evidence>
<dbReference type="InterPro" id="IPR042235">
    <property type="entry name" value="ZP-C_dom"/>
</dbReference>
<keyword evidence="11" id="KW-0325">Glycoprotein</keyword>
<dbReference type="GO" id="GO:0035805">
    <property type="term" value="C:egg coat"/>
    <property type="evidence" value="ECO:0007669"/>
    <property type="project" value="UniProtKB-SubCell"/>
</dbReference>
<feature type="chain" id="PRO_5039158938" evidence="17">
    <location>
        <begin position="25"/>
        <end position="687"/>
    </location>
</feature>
<dbReference type="InterPro" id="IPR000519">
    <property type="entry name" value="P_trefoil_dom"/>
</dbReference>
<evidence type="ECO:0000256" key="5">
    <source>
        <dbReference type="ARBA" id="ARBA00022685"/>
    </source>
</evidence>
<feature type="region of interest" description="Disordered" evidence="15">
    <location>
        <begin position="183"/>
        <end position="204"/>
    </location>
</feature>
<keyword evidence="5" id="KW-0165">Cleavage on pair of basic residues</keyword>
<dbReference type="Gene3D" id="2.60.40.4100">
    <property type="entry name" value="Zona pellucida, ZP-C domain"/>
    <property type="match status" value="1"/>
</dbReference>
<feature type="region of interest" description="Disordered" evidence="15">
    <location>
        <begin position="630"/>
        <end position="658"/>
    </location>
</feature>
<evidence type="ECO:0000256" key="4">
    <source>
        <dbReference type="ARBA" id="ARBA00022530"/>
    </source>
</evidence>
<reference evidence="21" key="1">
    <citation type="submission" date="2025-08" db="UniProtKB">
        <authorList>
            <consortium name="RefSeq"/>
        </authorList>
    </citation>
    <scope>IDENTIFICATION</scope>
</reference>
<dbReference type="Pfam" id="PF23344">
    <property type="entry name" value="ZP-N"/>
    <property type="match status" value="1"/>
</dbReference>
<dbReference type="PROSITE" id="PS00682">
    <property type="entry name" value="ZP_1"/>
    <property type="match status" value="1"/>
</dbReference>
<dbReference type="InterPro" id="IPR044913">
    <property type="entry name" value="P_trefoil_dom_sf"/>
</dbReference>
<dbReference type="GO" id="GO:0007339">
    <property type="term" value="P:binding of sperm to zona pellucida"/>
    <property type="evidence" value="ECO:0007669"/>
    <property type="project" value="TreeGrafter"/>
</dbReference>
<dbReference type="SUPFAM" id="SSF57492">
    <property type="entry name" value="Trefoil"/>
    <property type="match status" value="1"/>
</dbReference>
<feature type="region of interest" description="Disordered" evidence="15">
    <location>
        <begin position="534"/>
        <end position="577"/>
    </location>
</feature>
<dbReference type="PROSITE" id="PS51034">
    <property type="entry name" value="ZP_2"/>
    <property type="match status" value="1"/>
</dbReference>
<evidence type="ECO:0000256" key="13">
    <source>
        <dbReference type="ARBA" id="ARBA00024183"/>
    </source>
</evidence>
<evidence type="ECO:0000256" key="8">
    <source>
        <dbReference type="ARBA" id="ARBA00022989"/>
    </source>
</evidence>
<dbReference type="Gene3D" id="2.60.40.3210">
    <property type="entry name" value="Zona pellucida, ZP-N domain"/>
    <property type="match status" value="1"/>
</dbReference>
<evidence type="ECO:0000259" key="19">
    <source>
        <dbReference type="PROSITE" id="PS51448"/>
    </source>
</evidence>
<keyword evidence="2" id="KW-1003">Cell membrane</keyword>
<evidence type="ECO:0000256" key="9">
    <source>
        <dbReference type="ARBA" id="ARBA00023136"/>
    </source>
</evidence>
<evidence type="ECO:0000256" key="2">
    <source>
        <dbReference type="ARBA" id="ARBA00022475"/>
    </source>
</evidence>
<evidence type="ECO:0000313" key="20">
    <source>
        <dbReference type="Proteomes" id="UP000245340"/>
    </source>
</evidence>
<dbReference type="PRINTS" id="PR00023">
    <property type="entry name" value="ZPELLUCIDA"/>
</dbReference>
<dbReference type="InterPro" id="IPR054554">
    <property type="entry name" value="ZP1/4_Ig-like"/>
</dbReference>
<dbReference type="InterPro" id="IPR055356">
    <property type="entry name" value="ZP-N"/>
</dbReference>
<dbReference type="AlphaFoldDB" id="A0A9B0LXM5"/>
<dbReference type="Pfam" id="PF00100">
    <property type="entry name" value="Zona_pellucida"/>
    <property type="match status" value="1"/>
</dbReference>
<dbReference type="SMART" id="SM00018">
    <property type="entry name" value="PD"/>
    <property type="match status" value="1"/>
</dbReference>
<feature type="transmembrane region" description="Helical" evidence="16">
    <location>
        <begin position="585"/>
        <end position="607"/>
    </location>
</feature>
<feature type="signal peptide" evidence="17">
    <location>
        <begin position="1"/>
        <end position="24"/>
    </location>
</feature>
<dbReference type="RefSeq" id="XP_004410145.1">
    <property type="nucleotide sequence ID" value="XM_004410088.1"/>
</dbReference>
<evidence type="ECO:0000313" key="21">
    <source>
        <dbReference type="RefSeq" id="XP_004410145.1"/>
    </source>
</evidence>
<evidence type="ECO:0000256" key="15">
    <source>
        <dbReference type="SAM" id="MobiDB-lite"/>
    </source>
</evidence>
<name>A0A9B0LXM5_ODORO</name>
<evidence type="ECO:0000256" key="3">
    <source>
        <dbReference type="ARBA" id="ARBA00022525"/>
    </source>
</evidence>
<dbReference type="InterPro" id="IPR001507">
    <property type="entry name" value="ZP_dom"/>
</dbReference>
<keyword evidence="8 16" id="KW-1133">Transmembrane helix</keyword>
<evidence type="ECO:0000256" key="17">
    <source>
        <dbReference type="SAM" id="SignalP"/>
    </source>
</evidence>
<keyword evidence="10" id="KW-1015">Disulfide bond</keyword>
<evidence type="ECO:0000256" key="10">
    <source>
        <dbReference type="ARBA" id="ARBA00023157"/>
    </source>
</evidence>
<feature type="compositionally biased region" description="Basic and acidic residues" evidence="15">
    <location>
        <begin position="630"/>
        <end position="648"/>
    </location>
</feature>
<keyword evidence="7 17" id="KW-0732">Signal</keyword>
<dbReference type="InterPro" id="IPR017977">
    <property type="entry name" value="ZP_dom_CS"/>
</dbReference>
<comment type="subcellular location">
    <subcellularLocation>
        <location evidence="1">Cell membrane</location>
        <topology evidence="1">Single-pass type I membrane protein</topology>
    </subcellularLocation>
    <subcellularLocation>
        <location evidence="13">Zona pellucida</location>
    </subcellularLocation>
</comment>
<evidence type="ECO:0000256" key="14">
    <source>
        <dbReference type="PROSITE-ProRule" id="PRU00779"/>
    </source>
</evidence>
<keyword evidence="20" id="KW-1185">Reference proteome</keyword>
<accession>A0A9B0LXM5</accession>
<evidence type="ECO:0000256" key="11">
    <source>
        <dbReference type="ARBA" id="ARBA00023180"/>
    </source>
</evidence>
<dbReference type="InterPro" id="IPR048290">
    <property type="entry name" value="ZP_chr"/>
</dbReference>
<dbReference type="GO" id="GO:0032190">
    <property type="term" value="F:acrosin binding"/>
    <property type="evidence" value="ECO:0007669"/>
    <property type="project" value="TreeGrafter"/>
</dbReference>
<dbReference type="InterPro" id="IPR055355">
    <property type="entry name" value="ZP-C"/>
</dbReference>
<dbReference type="PANTHER" id="PTHR23343:SF41">
    <property type="entry name" value="ZONA PELLUCIDA SPERM-BINDING PROTEIN 1"/>
    <property type="match status" value="1"/>
</dbReference>
<proteinExistence type="predicted"/>
<dbReference type="SMART" id="SM00241">
    <property type="entry name" value="ZP"/>
    <property type="match status" value="1"/>
</dbReference>
<gene>
    <name evidence="21" type="primary">ZP1</name>
</gene>
<keyword evidence="4" id="KW-0272">Extracellular matrix</keyword>
<feature type="domain" description="P-type" evidence="19">
    <location>
        <begin position="217"/>
        <end position="256"/>
    </location>
</feature>